<dbReference type="InterPro" id="IPR016181">
    <property type="entry name" value="Acyl_CoA_acyltransferase"/>
</dbReference>
<dbReference type="STRING" id="985054.SAMN05444358_103281"/>
<dbReference type="OrthoDB" id="62581at2"/>
<gene>
    <name evidence="1" type="ORF">SAMN05444358_103281</name>
</gene>
<sequence length="281" mass="30745">MITETFRTADAKLTVFLNGPNWDGIPAATFGNFSCKSSEAGAEILQKGMEKVRSAGIDRIIGPMSGDTWHSYRFVSDSDGSDPFMMEPTNKPHEPDVFRAAGFAEISRYFSARVALQAATASAPPETDGYVLEAWDGSDPEALFRQVFALSTRAFSNNAFYKPISEADFMAMYLPIVPMLKRELILFARRHDGTLAGFLFGIPNYAEGPNPTSAILKTYASLEPGAGRHLAHKFHKTAFGMGFENAIHALIHDDNTSADRSAAEGATIFRRYTLLGQKLNG</sequence>
<keyword evidence="2" id="KW-1185">Reference proteome</keyword>
<dbReference type="SUPFAM" id="SSF55729">
    <property type="entry name" value="Acyl-CoA N-acyltransferases (Nat)"/>
    <property type="match status" value="1"/>
</dbReference>
<dbReference type="RefSeq" id="WP_074737071.1">
    <property type="nucleotide sequence ID" value="NZ_FNNP01000003.1"/>
</dbReference>
<dbReference type="Proteomes" id="UP000183400">
    <property type="component" value="Unassembled WGS sequence"/>
</dbReference>
<evidence type="ECO:0000313" key="1">
    <source>
        <dbReference type="EMBL" id="SDX18226.1"/>
    </source>
</evidence>
<proteinExistence type="predicted"/>
<evidence type="ECO:0008006" key="3">
    <source>
        <dbReference type="Google" id="ProtNLM"/>
    </source>
</evidence>
<protein>
    <recommendedName>
        <fullName evidence="3">N-acetyltransferase domain-containing protein</fullName>
    </recommendedName>
</protein>
<organism evidence="1 2">
    <name type="scientific">Ruegeria halocynthiae</name>
    <dbReference type="NCBI Taxonomy" id="985054"/>
    <lineage>
        <taxon>Bacteria</taxon>
        <taxon>Pseudomonadati</taxon>
        <taxon>Pseudomonadota</taxon>
        <taxon>Alphaproteobacteria</taxon>
        <taxon>Rhodobacterales</taxon>
        <taxon>Roseobacteraceae</taxon>
        <taxon>Ruegeria</taxon>
    </lineage>
</organism>
<reference evidence="2" key="1">
    <citation type="submission" date="2016-10" db="EMBL/GenBank/DDBJ databases">
        <authorList>
            <person name="Varghese N."/>
            <person name="Submissions S."/>
        </authorList>
    </citation>
    <scope>NUCLEOTIDE SEQUENCE [LARGE SCALE GENOMIC DNA]</scope>
    <source>
        <strain evidence="2">DSM 27839</strain>
    </source>
</reference>
<evidence type="ECO:0000313" key="2">
    <source>
        <dbReference type="Proteomes" id="UP000183400"/>
    </source>
</evidence>
<name>A0A1H2ZLK9_9RHOB</name>
<dbReference type="EMBL" id="FNNP01000003">
    <property type="protein sequence ID" value="SDX18226.1"/>
    <property type="molecule type" value="Genomic_DNA"/>
</dbReference>
<accession>A0A1H2ZLK9</accession>
<dbReference type="Gene3D" id="3.40.630.30">
    <property type="match status" value="1"/>
</dbReference>
<dbReference type="AlphaFoldDB" id="A0A1H2ZLK9"/>